<name>A0A5P6VRL8_PSEXY</name>
<keyword evidence="1" id="KW-1133">Transmembrane helix</keyword>
<organism evidence="3 4">
    <name type="scientific">Pseudobutyrivibrio xylanivorans</name>
    <dbReference type="NCBI Taxonomy" id="185007"/>
    <lineage>
        <taxon>Bacteria</taxon>
        <taxon>Bacillati</taxon>
        <taxon>Bacillota</taxon>
        <taxon>Clostridia</taxon>
        <taxon>Lachnospirales</taxon>
        <taxon>Lachnospiraceae</taxon>
        <taxon>Pseudobutyrivibrio</taxon>
    </lineage>
</organism>
<keyword evidence="3" id="KW-0378">Hydrolase</keyword>
<dbReference type="GO" id="GO:0016787">
    <property type="term" value="F:hydrolase activity"/>
    <property type="evidence" value="ECO:0007669"/>
    <property type="project" value="UniProtKB-KW"/>
</dbReference>
<dbReference type="EMBL" id="CP043028">
    <property type="protein sequence ID" value="QFJ54968.1"/>
    <property type="molecule type" value="Genomic_DNA"/>
</dbReference>
<dbReference type="AlphaFoldDB" id="A0A5P6VRL8"/>
<feature type="transmembrane region" description="Helical" evidence="1">
    <location>
        <begin position="12"/>
        <end position="30"/>
    </location>
</feature>
<proteinExistence type="predicted"/>
<evidence type="ECO:0000259" key="2">
    <source>
        <dbReference type="Pfam" id="PF12695"/>
    </source>
</evidence>
<dbReference type="Gene3D" id="3.40.50.1820">
    <property type="entry name" value="alpha/beta hydrolase"/>
    <property type="match status" value="1"/>
</dbReference>
<dbReference type="KEGG" id="pxv:FXF36_08900"/>
<evidence type="ECO:0000256" key="1">
    <source>
        <dbReference type="SAM" id="Phobius"/>
    </source>
</evidence>
<reference evidence="4" key="1">
    <citation type="submission" date="2019-08" db="EMBL/GenBank/DDBJ databases">
        <title>Complete Genome Sequence of the Polysaccharide-Degrading Rumen Bacterium Pseudobutyrivibrio xylanivorans MA3014.</title>
        <authorList>
            <person name="Palevich N."/>
            <person name="Maclean P.H."/>
            <person name="Kelly W.J."/>
            <person name="Leahy S.C."/>
            <person name="Rakonjac J."/>
            <person name="Attwood G.T."/>
        </authorList>
    </citation>
    <scope>NUCLEOTIDE SEQUENCE [LARGE SCALE GENOMIC DNA]</scope>
    <source>
        <strain evidence="4">MA3014</strain>
    </source>
</reference>
<dbReference type="InterPro" id="IPR029058">
    <property type="entry name" value="AB_hydrolase_fold"/>
</dbReference>
<dbReference type="Pfam" id="PF12695">
    <property type="entry name" value="Abhydrolase_5"/>
    <property type="match status" value="1"/>
</dbReference>
<keyword evidence="1" id="KW-0472">Membrane</keyword>
<evidence type="ECO:0000313" key="3">
    <source>
        <dbReference type="EMBL" id="QFJ54968.1"/>
    </source>
</evidence>
<dbReference type="InterPro" id="IPR029059">
    <property type="entry name" value="AB_hydrolase_5"/>
</dbReference>
<keyword evidence="1" id="KW-0812">Transmembrane</keyword>
<sequence length="246" mass="27606">MTKKLTKRKLFTWIISIFLVVVIFVKISLYSQDYYRASASAMDYINNPAPGVTVEDKRDTIVFTPENVEAGFIFYPGGMVEPEAYAPLMEQLAENGVECIVIKMPHYLAFFDANGARGIQQKYPEIDKWYIGGHSLGGAMASMYGNLHAKEYEGVIFLAAYATNDMTDKDIKALLIRGDQDGVLNMDRYNESFANLPKETKEVVIKGGCHAYFGDYGPQFNDGTPNITVEEQTQQTLAEIVDFIKE</sequence>
<dbReference type="Proteomes" id="UP000327030">
    <property type="component" value="Chromosome 1"/>
</dbReference>
<protein>
    <submittedName>
        <fullName evidence="3">Alpha/beta hydrolase</fullName>
    </submittedName>
</protein>
<dbReference type="OrthoDB" id="9780932at2"/>
<feature type="domain" description="Alpha/beta hydrolase fold-5" evidence="2">
    <location>
        <begin position="72"/>
        <end position="233"/>
    </location>
</feature>
<accession>A0A5P6VRL8</accession>
<gene>
    <name evidence="3" type="ORF">FXF36_08900</name>
</gene>
<evidence type="ECO:0000313" key="4">
    <source>
        <dbReference type="Proteomes" id="UP000327030"/>
    </source>
</evidence>
<dbReference type="SUPFAM" id="SSF53474">
    <property type="entry name" value="alpha/beta-Hydrolases"/>
    <property type="match status" value="1"/>
</dbReference>